<evidence type="ECO:0000313" key="1">
    <source>
        <dbReference type="EMBL" id="EPY15037.1"/>
    </source>
</evidence>
<gene>
    <name evidence="1" type="ORF">STCU_12385</name>
</gene>
<name>S9TAM3_9TRYP</name>
<keyword evidence="2" id="KW-1185">Reference proteome</keyword>
<reference evidence="1 2" key="1">
    <citation type="journal article" date="2013" name="PLoS ONE">
        <title>Predicting the Proteins of Angomonas deanei, Strigomonas culicis and Their Respective Endosymbionts Reveals New Aspects of the Trypanosomatidae Family.</title>
        <authorList>
            <person name="Motta M.C."/>
            <person name="Martins A.C."/>
            <person name="de Souza S.S."/>
            <person name="Catta-Preta C.M."/>
            <person name="Silva R."/>
            <person name="Klein C.C."/>
            <person name="de Almeida L.G."/>
            <person name="de Lima Cunha O."/>
            <person name="Ciapina L.P."/>
            <person name="Brocchi M."/>
            <person name="Colabardini A.C."/>
            <person name="de Araujo Lima B."/>
            <person name="Machado C.R."/>
            <person name="de Almeida Soares C.M."/>
            <person name="Probst C.M."/>
            <person name="de Menezes C.B."/>
            <person name="Thompson C.E."/>
            <person name="Bartholomeu D.C."/>
            <person name="Gradia D.F."/>
            <person name="Pavoni D.P."/>
            <person name="Grisard E.C."/>
            <person name="Fantinatti-Garboggini F."/>
            <person name="Marchini F.K."/>
            <person name="Rodrigues-Luiz G.F."/>
            <person name="Wagner G."/>
            <person name="Goldman G.H."/>
            <person name="Fietto J.L."/>
            <person name="Elias M.C."/>
            <person name="Goldman M.H."/>
            <person name="Sagot M.F."/>
            <person name="Pereira M."/>
            <person name="Stoco P.H."/>
            <person name="de Mendonca-Neto R.P."/>
            <person name="Teixeira S.M."/>
            <person name="Maciel T.E."/>
            <person name="de Oliveira Mendes T.A."/>
            <person name="Urmenyi T.P."/>
            <person name="de Souza W."/>
            <person name="Schenkman S."/>
            <person name="de Vasconcelos A.T."/>
        </authorList>
    </citation>
    <scope>NUCLEOTIDE SEQUENCE [LARGE SCALE GENOMIC DNA]</scope>
</reference>
<organism evidence="1 2">
    <name type="scientific">Strigomonas culicis</name>
    <dbReference type="NCBI Taxonomy" id="28005"/>
    <lineage>
        <taxon>Eukaryota</taxon>
        <taxon>Discoba</taxon>
        <taxon>Euglenozoa</taxon>
        <taxon>Kinetoplastea</taxon>
        <taxon>Metakinetoplastina</taxon>
        <taxon>Trypanosomatida</taxon>
        <taxon>Trypanosomatidae</taxon>
        <taxon>Strigomonadinae</taxon>
        <taxon>Strigomonas</taxon>
    </lineage>
</organism>
<evidence type="ECO:0000313" key="2">
    <source>
        <dbReference type="Proteomes" id="UP000015354"/>
    </source>
</evidence>
<comment type="caution">
    <text evidence="1">The sequence shown here is derived from an EMBL/GenBank/DDBJ whole genome shotgun (WGS) entry which is preliminary data.</text>
</comment>
<dbReference type="AlphaFoldDB" id="S9TAM3"/>
<proteinExistence type="predicted"/>
<dbReference type="Proteomes" id="UP000015354">
    <property type="component" value="Unassembled WGS sequence"/>
</dbReference>
<sequence length="124" mass="13843">MEAMWLEYVQLKPPVMNSGQEIVYYLFDHFFGVKNGKESALLLEDTQEGTTWRTTAKLRYSLANPGLTVTVATATGTTKKAAQDAALRQAGARNFREVFVQIAQADPAKVNKLAIQYAREIVEM</sequence>
<dbReference type="EMBL" id="ATMH01012696">
    <property type="protein sequence ID" value="EPY15037.1"/>
    <property type="molecule type" value="Genomic_DNA"/>
</dbReference>
<accession>S9TAM3</accession>
<protein>
    <submittedName>
        <fullName evidence="1">Uncharacterized protein</fullName>
    </submittedName>
</protein>